<evidence type="ECO:0000256" key="3">
    <source>
        <dbReference type="SAM" id="SignalP"/>
    </source>
</evidence>
<evidence type="ECO:0000256" key="2">
    <source>
        <dbReference type="SAM" id="Phobius"/>
    </source>
</evidence>
<feature type="chain" id="PRO_5040225713" evidence="3">
    <location>
        <begin position="22"/>
        <end position="498"/>
    </location>
</feature>
<sequence>MDPLGTFTLAFSVINLGVVFGRSLQRAGPLDHAEWKKCVRLGKDKKFHGVWDIPLTGDGEWDSHTDELIGGRNDSPPVLPPQDADSIRLTIHEERRDSLVASDTEDASGFTALTSQWRKDGHNSWYHIKTYETSSPARVHRYIRVFEGQNQRRQVEIECRTFVISRLAEELGRKAPAHQFLLSTRLSVELKALNAHYRHIRADENWKQAFLLQFHHACLSSFSSFLATLVLQDRRGRDGDIDPAWAELRLWNLKEITKYSYECRSLREMSQELVSTTELLIDVVKGSPTVAGASQTAIKFMAIEAELRGYCREVKERLQKLSDGLEHDLKFLELSRNVNQAHGVQQLTLLATIFLPLSLAAGVLSMQTRFKDLGSLIYDFFGVVMLLGAIVVIIFIIMTTIAVIKEAESRLAQYSFYREDARHIVIKLLILGLFSYGSLILSSFLVGMFKDVTLGAKTEETKGKEDERGWPRRYSRRHSARGDGSFRTRELGRHFHSR</sequence>
<name>A0A9P9KUL5_FUSSL</name>
<reference evidence="4" key="1">
    <citation type="journal article" date="2021" name="Nat. Commun.">
        <title>Genetic determinants of endophytism in the Arabidopsis root mycobiome.</title>
        <authorList>
            <person name="Mesny F."/>
            <person name="Miyauchi S."/>
            <person name="Thiergart T."/>
            <person name="Pickel B."/>
            <person name="Atanasova L."/>
            <person name="Karlsson M."/>
            <person name="Huettel B."/>
            <person name="Barry K.W."/>
            <person name="Haridas S."/>
            <person name="Chen C."/>
            <person name="Bauer D."/>
            <person name="Andreopoulos W."/>
            <person name="Pangilinan J."/>
            <person name="LaButti K."/>
            <person name="Riley R."/>
            <person name="Lipzen A."/>
            <person name="Clum A."/>
            <person name="Drula E."/>
            <person name="Henrissat B."/>
            <person name="Kohler A."/>
            <person name="Grigoriev I.V."/>
            <person name="Martin F.M."/>
            <person name="Hacquard S."/>
        </authorList>
    </citation>
    <scope>NUCLEOTIDE SEQUENCE</scope>
    <source>
        <strain evidence="4">FSSC 5 MPI-SDFR-AT-0091</strain>
    </source>
</reference>
<keyword evidence="2" id="KW-1133">Transmembrane helix</keyword>
<dbReference type="Proteomes" id="UP000736672">
    <property type="component" value="Unassembled WGS sequence"/>
</dbReference>
<feature type="compositionally biased region" description="Basic and acidic residues" evidence="1">
    <location>
        <begin position="480"/>
        <end position="498"/>
    </location>
</feature>
<comment type="caution">
    <text evidence="4">The sequence shown here is derived from an EMBL/GenBank/DDBJ whole genome shotgun (WGS) entry which is preliminary data.</text>
</comment>
<dbReference type="AlphaFoldDB" id="A0A9P9KUL5"/>
<evidence type="ECO:0000313" key="5">
    <source>
        <dbReference type="Proteomes" id="UP000736672"/>
    </source>
</evidence>
<protein>
    <submittedName>
        <fullName evidence="4">Uncharacterized protein</fullName>
    </submittedName>
</protein>
<keyword evidence="2" id="KW-0472">Membrane</keyword>
<feature type="transmembrane region" description="Helical" evidence="2">
    <location>
        <begin position="424"/>
        <end position="449"/>
    </location>
</feature>
<keyword evidence="2" id="KW-0812">Transmembrane</keyword>
<accession>A0A9P9KUL5</accession>
<feature type="transmembrane region" description="Helical" evidence="2">
    <location>
        <begin position="376"/>
        <end position="404"/>
    </location>
</feature>
<evidence type="ECO:0000256" key="1">
    <source>
        <dbReference type="SAM" id="MobiDB-lite"/>
    </source>
</evidence>
<gene>
    <name evidence="4" type="ORF">B0J15DRAFT_442006</name>
</gene>
<organism evidence="4 5">
    <name type="scientific">Fusarium solani</name>
    <name type="common">Filamentous fungus</name>
    <dbReference type="NCBI Taxonomy" id="169388"/>
    <lineage>
        <taxon>Eukaryota</taxon>
        <taxon>Fungi</taxon>
        <taxon>Dikarya</taxon>
        <taxon>Ascomycota</taxon>
        <taxon>Pezizomycotina</taxon>
        <taxon>Sordariomycetes</taxon>
        <taxon>Hypocreomycetidae</taxon>
        <taxon>Hypocreales</taxon>
        <taxon>Nectriaceae</taxon>
        <taxon>Fusarium</taxon>
        <taxon>Fusarium solani species complex</taxon>
    </lineage>
</organism>
<feature type="signal peptide" evidence="3">
    <location>
        <begin position="1"/>
        <end position="21"/>
    </location>
</feature>
<feature type="transmembrane region" description="Helical" evidence="2">
    <location>
        <begin position="347"/>
        <end position="364"/>
    </location>
</feature>
<dbReference type="Gene3D" id="1.20.58.340">
    <property type="entry name" value="Magnesium transport protein CorA, transmembrane region"/>
    <property type="match status" value="1"/>
</dbReference>
<evidence type="ECO:0000313" key="4">
    <source>
        <dbReference type="EMBL" id="KAH7268829.1"/>
    </source>
</evidence>
<keyword evidence="3" id="KW-0732">Signal</keyword>
<proteinExistence type="predicted"/>
<feature type="region of interest" description="Disordered" evidence="1">
    <location>
        <begin position="460"/>
        <end position="498"/>
    </location>
</feature>
<dbReference type="EMBL" id="JAGTJS010000005">
    <property type="protein sequence ID" value="KAH7268829.1"/>
    <property type="molecule type" value="Genomic_DNA"/>
</dbReference>
<feature type="compositionally biased region" description="Basic and acidic residues" evidence="1">
    <location>
        <begin position="460"/>
        <end position="470"/>
    </location>
</feature>
<keyword evidence="5" id="KW-1185">Reference proteome</keyword>
<dbReference type="OrthoDB" id="3231000at2759"/>